<dbReference type="Proteomes" id="UP000294744">
    <property type="component" value="Unassembled WGS sequence"/>
</dbReference>
<evidence type="ECO:0000313" key="2">
    <source>
        <dbReference type="EMBL" id="TDC89399.1"/>
    </source>
</evidence>
<comment type="caution">
    <text evidence="2">The sequence shown here is derived from an EMBL/GenBank/DDBJ whole genome shotgun (WGS) entry which is preliminary data.</text>
</comment>
<keyword evidence="3" id="KW-1185">Reference proteome</keyword>
<protein>
    <submittedName>
        <fullName evidence="2">Uncharacterized protein</fullName>
    </submittedName>
</protein>
<dbReference type="AlphaFoldDB" id="A0A4R4URD8"/>
<reference evidence="2 3" key="1">
    <citation type="submission" date="2019-03" db="EMBL/GenBank/DDBJ databases">
        <title>Draft genome sequences of novel Actinobacteria.</title>
        <authorList>
            <person name="Sahin N."/>
            <person name="Ay H."/>
            <person name="Saygin H."/>
        </authorList>
    </citation>
    <scope>NUCLEOTIDE SEQUENCE [LARGE SCALE GENOMIC DNA]</scope>
    <source>
        <strain evidence="2 3">16K404</strain>
    </source>
</reference>
<dbReference type="EMBL" id="SMKV01000033">
    <property type="protein sequence ID" value="TDC89399.1"/>
    <property type="molecule type" value="Genomic_DNA"/>
</dbReference>
<name>A0A4R4URD8_9PSEU</name>
<dbReference type="OrthoDB" id="3579740at2"/>
<proteinExistence type="predicted"/>
<organism evidence="2 3">
    <name type="scientific">Saccharopolyspora aridisoli</name>
    <dbReference type="NCBI Taxonomy" id="2530385"/>
    <lineage>
        <taxon>Bacteria</taxon>
        <taxon>Bacillati</taxon>
        <taxon>Actinomycetota</taxon>
        <taxon>Actinomycetes</taxon>
        <taxon>Pseudonocardiales</taxon>
        <taxon>Pseudonocardiaceae</taxon>
        <taxon>Saccharopolyspora</taxon>
    </lineage>
</organism>
<feature type="region of interest" description="Disordered" evidence="1">
    <location>
        <begin position="1"/>
        <end position="35"/>
    </location>
</feature>
<evidence type="ECO:0000256" key="1">
    <source>
        <dbReference type="SAM" id="MobiDB-lite"/>
    </source>
</evidence>
<evidence type="ECO:0000313" key="3">
    <source>
        <dbReference type="Proteomes" id="UP000294744"/>
    </source>
</evidence>
<sequence length="96" mass="10927">MTEPADPPAEDPAEPHAPEESTSSPDEYVPYEPEWPETDYQQFQDYKQDTGYPYSYEEYDQLPGYQQCGTACGQEQTSGETQQQWLCEQGITTEGC</sequence>
<dbReference type="RefSeq" id="WP_132626062.1">
    <property type="nucleotide sequence ID" value="NZ_SMKV01000033.1"/>
</dbReference>
<gene>
    <name evidence="2" type="ORF">E1161_21320</name>
</gene>
<accession>A0A4R4URD8</accession>